<feature type="transmembrane region" description="Helical" evidence="1">
    <location>
        <begin position="317"/>
        <end position="335"/>
    </location>
</feature>
<dbReference type="GO" id="GO:0043164">
    <property type="term" value="P:Gram-negative-bacterium-type cell wall biogenesis"/>
    <property type="evidence" value="ECO:0007669"/>
    <property type="project" value="TreeGrafter"/>
</dbReference>
<dbReference type="GO" id="GO:0005886">
    <property type="term" value="C:plasma membrane"/>
    <property type="evidence" value="ECO:0007669"/>
    <property type="project" value="TreeGrafter"/>
</dbReference>
<evidence type="ECO:0000313" key="3">
    <source>
        <dbReference type="EMBL" id="NYG02493.1"/>
    </source>
</evidence>
<dbReference type="InterPro" id="IPR051599">
    <property type="entry name" value="Cell_Envelope_Assoc"/>
</dbReference>
<dbReference type="InterPro" id="IPR014729">
    <property type="entry name" value="Rossmann-like_a/b/a_fold"/>
</dbReference>
<dbReference type="Gene3D" id="3.40.50.620">
    <property type="entry name" value="HUPs"/>
    <property type="match status" value="1"/>
</dbReference>
<dbReference type="Proteomes" id="UP000549695">
    <property type="component" value="Unassembled WGS sequence"/>
</dbReference>
<dbReference type="CDD" id="cd06259">
    <property type="entry name" value="YdcF-like"/>
    <property type="match status" value="1"/>
</dbReference>
<proteinExistence type="predicted"/>
<dbReference type="AlphaFoldDB" id="A0A852W0D9"/>
<keyword evidence="4" id="KW-1185">Reference proteome</keyword>
<feature type="transmembrane region" description="Helical" evidence="1">
    <location>
        <begin position="31"/>
        <end position="51"/>
    </location>
</feature>
<dbReference type="InterPro" id="IPR003848">
    <property type="entry name" value="DUF218"/>
</dbReference>
<keyword evidence="1" id="KW-1133">Transmembrane helix</keyword>
<keyword evidence="1" id="KW-0472">Membrane</keyword>
<reference evidence="3 4" key="1">
    <citation type="submission" date="2020-07" db="EMBL/GenBank/DDBJ databases">
        <title>Sequencing the genomes of 1000 actinobacteria strains.</title>
        <authorList>
            <person name="Klenk H.-P."/>
        </authorList>
    </citation>
    <scope>NUCLEOTIDE SEQUENCE [LARGE SCALE GENOMIC DNA]</scope>
    <source>
        <strain evidence="3 4">DSM 44749</strain>
    </source>
</reference>
<feature type="transmembrane region" description="Helical" evidence="1">
    <location>
        <begin position="6"/>
        <end position="24"/>
    </location>
</feature>
<accession>A0A852W0D9</accession>
<keyword evidence="1" id="KW-0812">Transmembrane</keyword>
<sequence length="337" mass="35945">MTVAGVLSALAALSATLCVVGVLVERRRFRNAVAGGTTVVLLLMASIAAIPRVDVGVVDLVTALVAALLIVFVLVLTGFLLVNGVVMMRREGRRPANLLSLLAGLACLAVVVLVPLTLQLENRFLTTVTYVTLLLAAHLGLLLCSLLAYSFVYGRMEVRPGVDFVVVLGSGLIRGAVPPLLAARLDRGVALWVQERERGGDPMLVTSGGRGPDEPVAEAVAMADYLVARGVPSERILREDRSRTTRENLVFSRALMTERAPDHRCAVVTNNFHAFRAALTARRAGVNGQVVGSPTARYYWPSATLREFVAVLAEHPVLNGTICLALVVLGVLVGLDR</sequence>
<feature type="domain" description="DUF218" evidence="2">
    <location>
        <begin position="163"/>
        <end position="307"/>
    </location>
</feature>
<comment type="caution">
    <text evidence="3">The sequence shown here is derived from an EMBL/GenBank/DDBJ whole genome shotgun (WGS) entry which is preliminary data.</text>
</comment>
<dbReference type="Pfam" id="PF02698">
    <property type="entry name" value="DUF218"/>
    <property type="match status" value="1"/>
</dbReference>
<dbReference type="PANTHER" id="PTHR30336:SF4">
    <property type="entry name" value="ENVELOPE BIOGENESIS FACTOR ELYC"/>
    <property type="match status" value="1"/>
</dbReference>
<organism evidence="3 4">
    <name type="scientific">Pseudonocardia alni</name>
    <name type="common">Amycolata alni</name>
    <dbReference type="NCBI Taxonomy" id="33907"/>
    <lineage>
        <taxon>Bacteria</taxon>
        <taxon>Bacillati</taxon>
        <taxon>Actinomycetota</taxon>
        <taxon>Actinomycetes</taxon>
        <taxon>Pseudonocardiales</taxon>
        <taxon>Pseudonocardiaceae</taxon>
        <taxon>Pseudonocardia</taxon>
    </lineage>
</organism>
<name>A0A852W0D9_PSEA5</name>
<dbReference type="RefSeq" id="WP_312888626.1">
    <property type="nucleotide sequence ID" value="NZ_BAAAJZ010000003.1"/>
</dbReference>
<feature type="transmembrane region" description="Helical" evidence="1">
    <location>
        <begin position="63"/>
        <end position="86"/>
    </location>
</feature>
<dbReference type="GO" id="GO:0000270">
    <property type="term" value="P:peptidoglycan metabolic process"/>
    <property type="evidence" value="ECO:0007669"/>
    <property type="project" value="TreeGrafter"/>
</dbReference>
<dbReference type="EMBL" id="JACCCZ010000001">
    <property type="protein sequence ID" value="NYG02493.1"/>
    <property type="molecule type" value="Genomic_DNA"/>
</dbReference>
<dbReference type="PANTHER" id="PTHR30336">
    <property type="entry name" value="INNER MEMBRANE PROTEIN, PROBABLE PERMEASE"/>
    <property type="match status" value="1"/>
</dbReference>
<protein>
    <submittedName>
        <fullName evidence="3">Uncharacterized SAM-binding protein YcdF (DUF218 family)</fullName>
    </submittedName>
</protein>
<dbReference type="GeneID" id="98052531"/>
<evidence type="ECO:0000256" key="1">
    <source>
        <dbReference type="SAM" id="Phobius"/>
    </source>
</evidence>
<evidence type="ECO:0000313" key="4">
    <source>
        <dbReference type="Proteomes" id="UP000549695"/>
    </source>
</evidence>
<feature type="transmembrane region" description="Helical" evidence="1">
    <location>
        <begin position="130"/>
        <end position="152"/>
    </location>
</feature>
<gene>
    <name evidence="3" type="ORF">HDA37_002778</name>
</gene>
<feature type="transmembrane region" description="Helical" evidence="1">
    <location>
        <begin position="98"/>
        <end position="118"/>
    </location>
</feature>
<evidence type="ECO:0000259" key="2">
    <source>
        <dbReference type="Pfam" id="PF02698"/>
    </source>
</evidence>